<evidence type="ECO:0000313" key="3">
    <source>
        <dbReference type="EMBL" id="KAF5405221.1"/>
    </source>
</evidence>
<keyword evidence="4" id="KW-1185">Reference proteome</keyword>
<feature type="region of interest" description="Disordered" evidence="1">
    <location>
        <begin position="607"/>
        <end position="627"/>
    </location>
</feature>
<feature type="region of interest" description="Disordered" evidence="1">
    <location>
        <begin position="263"/>
        <end position="290"/>
    </location>
</feature>
<protein>
    <submittedName>
        <fullName evidence="3">Uncharacterized protein</fullName>
    </submittedName>
</protein>
<evidence type="ECO:0000256" key="2">
    <source>
        <dbReference type="SAM" id="SignalP"/>
    </source>
</evidence>
<dbReference type="Proteomes" id="UP000748531">
    <property type="component" value="Unassembled WGS sequence"/>
</dbReference>
<dbReference type="EMBL" id="LUCH01000409">
    <property type="protein sequence ID" value="KAF5405221.1"/>
    <property type="molecule type" value="Genomic_DNA"/>
</dbReference>
<comment type="caution">
    <text evidence="3">The sequence shown here is derived from an EMBL/GenBank/DDBJ whole genome shotgun (WGS) entry which is preliminary data.</text>
</comment>
<name>A0A8J4T422_9TREM</name>
<feature type="compositionally biased region" description="Polar residues" evidence="1">
    <location>
        <begin position="1234"/>
        <end position="1243"/>
    </location>
</feature>
<keyword evidence="2" id="KW-0732">Signal</keyword>
<sequence length="1732" mass="188389">MIFQSFLGFLRCFILLLQASRIRCSYFRIMGTLGSHWRRFVLACINTSSQNTDSGGGAQGSLLRKSPSEWQRLNELTRVLLRSCPTSRLAVLDHLTPLFGEYFVLWWQWNQQKTGSTAGDSNGDGLEDGLYASEPVLGDVISLIRELVLSNAASDEFISGVCSWVLARLRPACMIPPTQMLTTLKRLLNHGARLKATTGCQSDVRNDVDLLTDQLTNSNKLTSVVNGVSSPSVSKRPRSRWHGRARELSPSDLTAMAVSRTATVATSSSSSSSSGSSDSDSGPELDEQAAGVESVVAVSTNLTETRSTVCSSEIPKLDLSATSLANKQLLGVWSNCRLMVELLQLAYEFFMGSRVRLCTVQALLAIATIPLPPELPTMIDPSTSTYTPSAGSVLPHWVIIWLLYQVSRQPLYVVPSLRRLANLLLDAALVFPPPVQHVTLDSSASPETVTGWLVEHRLDVHFWMTSCLTHLLFLGDGVALFVSEWVTQKLTEFTSLRNELIVPSTGKLTTQVPSLNEPSFRSLMCLLLHLGLMSVPTPPSWNPFSTVVTTSQSQPSTSLARPDALLCRPPLPPSSGPFMVYGGSSGFNPTPPSQFGANLHNPMSGLYSGGRFGPRQHQPLGRSTTPFPFPGPPPMGILGASVPIVSNPSSQTYSFSHTGSASWRRPSFPSARKRARHDEAANRVISGLDAKSVSTATAVGRQPTSLVWLLNLTKRIRSAAIAAVTNILVQLTPEQWQQIYAASFSCNLSDAQRLLQLASEVLLTAPAGSNSERLLAFLMHAAEMNNSFPAIIEDAPTGSNECKLATQSIGIICAQLLRTACTTALCLVYACSEAADTLHRGGCEGLLRAAQCLASSTVAADFGSVGQFQSLSVDRQLFVYLASPKLTGATLPVSQLVVALTLTLEPHLAAEVLVHLCCSAPELEGLSMAMNRPDTSFINSPTALALFFPILDELEVGWNARLGYGCQVEVKPVRHSHIQQLLSDQFLPRIWALVKRNTSEPSGIRALSSLVWLVMREQGLVRLQSVQPRLLPALGSHLVPMLKLMCADPNLKSFSLLLTLLEFASAAYIRVPALPARSAKSATGPVRLGPMRSQAVTFSSGERSSLSHMTPRLSLSISKYSIQLIAKLISRLSVVNNGPPDVIFDHVRSIRRVENLLIALSVQRPLVRCTALHCLSDWDTIRTLWDLDTVVLTSFPMLRSVNSRSFDSAHLVTSPSFLPDDLFEPDSGSRRSHNGNLLLTNSPPVDAMDSLSRGQFLRPNRGDLRNRPPGVSGNASGIGSGLIHAERSVRGELSLKHSLTSHSEWQPVLFHWLYLMKRLVNDATTNPFRFAASWTLCSREAVRENAYLLGACVQSVLLPHGMHIPQASVTHLPNPLALVFPPTGVGLERVLGLLHGFVPEVKAVGASQIRRSPCVTDRAAEVARLWNMVLQQPLITEVQLLEQQCSTDLTLVSEHDSSDSSQFTADASPSDPFTRSVCTQKPLLPHCKLLLGLLMGLEATWAGPQAPRISIPDAITYLTANEGRHAQGVFPVPWSVDVCVAQARRMAVDYAQRRVDCRSALFRLTKELLILIGKLCCAQDCSSLASRTDVCFPPLPESVHLPLDRLLHCLTPRELAILLSDVRRNLRLRIAFDLIRQNHPDRPLALSDLAASPPSAPAFITPGLLLALLQSHLVEPGVAELVGPLLRAMNMSQNNTRPGLSSESVTAATNDNDETLVEEVDVDGELMVVVNK</sequence>
<feature type="region of interest" description="Disordered" evidence="1">
    <location>
        <begin position="1258"/>
        <end position="1277"/>
    </location>
</feature>
<feature type="signal peptide" evidence="2">
    <location>
        <begin position="1"/>
        <end position="19"/>
    </location>
</feature>
<organism evidence="3 4">
    <name type="scientific">Paragonimus heterotremus</name>
    <dbReference type="NCBI Taxonomy" id="100268"/>
    <lineage>
        <taxon>Eukaryota</taxon>
        <taxon>Metazoa</taxon>
        <taxon>Spiralia</taxon>
        <taxon>Lophotrochozoa</taxon>
        <taxon>Platyhelminthes</taxon>
        <taxon>Trematoda</taxon>
        <taxon>Digenea</taxon>
        <taxon>Plagiorchiida</taxon>
        <taxon>Troglotremata</taxon>
        <taxon>Troglotrematidae</taxon>
        <taxon>Paragonimus</taxon>
    </lineage>
</organism>
<feature type="chain" id="PRO_5035316349" evidence="2">
    <location>
        <begin position="20"/>
        <end position="1732"/>
    </location>
</feature>
<evidence type="ECO:0000256" key="1">
    <source>
        <dbReference type="SAM" id="MobiDB-lite"/>
    </source>
</evidence>
<proteinExistence type="predicted"/>
<accession>A0A8J4T422</accession>
<gene>
    <name evidence="3" type="ORF">PHET_01228</name>
</gene>
<dbReference type="OrthoDB" id="6249863at2759"/>
<evidence type="ECO:0000313" key="4">
    <source>
        <dbReference type="Proteomes" id="UP000748531"/>
    </source>
</evidence>
<feature type="region of interest" description="Disordered" evidence="1">
    <location>
        <begin position="226"/>
        <end position="247"/>
    </location>
</feature>
<feature type="compositionally biased region" description="Low complexity" evidence="1">
    <location>
        <begin position="267"/>
        <end position="280"/>
    </location>
</feature>
<feature type="region of interest" description="Disordered" evidence="1">
    <location>
        <begin position="1223"/>
        <end position="1248"/>
    </location>
</feature>
<reference evidence="3" key="1">
    <citation type="submission" date="2019-05" db="EMBL/GenBank/DDBJ databases">
        <title>Annotation for the trematode Paragonimus heterotremus.</title>
        <authorList>
            <person name="Choi Y.-J."/>
        </authorList>
    </citation>
    <scope>NUCLEOTIDE SEQUENCE</scope>
    <source>
        <strain evidence="3">LC</strain>
    </source>
</reference>